<dbReference type="AlphaFoldDB" id="A0A4Q7MT52"/>
<dbReference type="InterPro" id="IPR012944">
    <property type="entry name" value="SusD_RagB_dom"/>
</dbReference>
<feature type="chain" id="PRO_5020392132" evidence="6">
    <location>
        <begin position="22"/>
        <end position="564"/>
    </location>
</feature>
<evidence type="ECO:0000256" key="3">
    <source>
        <dbReference type="ARBA" id="ARBA00022729"/>
    </source>
</evidence>
<dbReference type="Gene3D" id="1.25.40.390">
    <property type="match status" value="1"/>
</dbReference>
<feature type="domain" description="SusD-like N-terminal" evidence="8">
    <location>
        <begin position="23"/>
        <end position="224"/>
    </location>
</feature>
<dbReference type="InterPro" id="IPR011990">
    <property type="entry name" value="TPR-like_helical_dom_sf"/>
</dbReference>
<proteinExistence type="inferred from homology"/>
<dbReference type="CDD" id="cd08977">
    <property type="entry name" value="SusD"/>
    <property type="match status" value="1"/>
</dbReference>
<dbReference type="OrthoDB" id="5694214at2"/>
<dbReference type="SUPFAM" id="SSF48452">
    <property type="entry name" value="TPR-like"/>
    <property type="match status" value="1"/>
</dbReference>
<keyword evidence="4" id="KW-0472">Membrane</keyword>
<feature type="domain" description="RagB/SusD" evidence="7">
    <location>
        <begin position="308"/>
        <end position="564"/>
    </location>
</feature>
<feature type="signal peptide" evidence="6">
    <location>
        <begin position="1"/>
        <end position="21"/>
    </location>
</feature>
<dbReference type="GO" id="GO:0009279">
    <property type="term" value="C:cell outer membrane"/>
    <property type="evidence" value="ECO:0007669"/>
    <property type="project" value="UniProtKB-SubCell"/>
</dbReference>
<dbReference type="RefSeq" id="WP_130541651.1">
    <property type="nucleotide sequence ID" value="NZ_CP042431.1"/>
</dbReference>
<dbReference type="Pfam" id="PF07980">
    <property type="entry name" value="SusD_RagB"/>
    <property type="match status" value="1"/>
</dbReference>
<dbReference type="EMBL" id="SGXA01000002">
    <property type="protein sequence ID" value="RZS71114.1"/>
    <property type="molecule type" value="Genomic_DNA"/>
</dbReference>
<dbReference type="Proteomes" id="UP000293874">
    <property type="component" value="Unassembled WGS sequence"/>
</dbReference>
<evidence type="ECO:0000259" key="8">
    <source>
        <dbReference type="Pfam" id="PF14322"/>
    </source>
</evidence>
<comment type="similarity">
    <text evidence="2">Belongs to the SusD family.</text>
</comment>
<evidence type="ECO:0000256" key="6">
    <source>
        <dbReference type="SAM" id="SignalP"/>
    </source>
</evidence>
<sequence>MTKLKITACVAVLAMAVACNKGDFLDKTATSDLTERSVFSDSARTMEFLTGIYADIAYSFNPFRFGGAGLESASDEAEGPGSNSSSAYIQWAAGSINSNAWVVGDAWNTSYANIRRVNVFFKYLPVSPFANALKTNAKAEARFLRAWYYFNLVKHYGGVPLVGDTIYTGDSPIRVERRSFEDCINYIVSELNTAMPDLLPTQFSNNYGRITSGAARALKARVLLYAASPLFNGAQIATEEPLRSITGYPTADPERWRLAAAAAKEVMDLNLYKLNEDNSTAPGYGFYKLFTLRKNDEHILQGMRNKNRELEGMWLPPSRSAGDGANPTKEMADAFPMRNGKAITEAGSGYDPTHPYDNRDPRFNYSIIHNESLVWINNGPKQPVYTYVGMPQDAIYIGTNTGFYINKMLQEDVVPNNFTETERCFPLIRYAEILLNYAEALNEADGAVPEVYAAVEAIRKRAGLDPYQLPAGLTKDQMRTAIQAERRIELAFEEHRFWDVRRWKIAPQTDNKTMHGTEITKNGGSYSYQTINVRPHVFRDAMYLWPLPQGELSKSPELLQNPGW</sequence>
<evidence type="ECO:0000313" key="10">
    <source>
        <dbReference type="Proteomes" id="UP000293874"/>
    </source>
</evidence>
<dbReference type="Pfam" id="PF14322">
    <property type="entry name" value="SusD-like_3"/>
    <property type="match status" value="1"/>
</dbReference>
<name>A0A4Q7MT52_9BACT</name>
<evidence type="ECO:0000256" key="2">
    <source>
        <dbReference type="ARBA" id="ARBA00006275"/>
    </source>
</evidence>
<reference evidence="9 10" key="1">
    <citation type="submission" date="2019-02" db="EMBL/GenBank/DDBJ databases">
        <title>Genomic Encyclopedia of Type Strains, Phase IV (KMG-IV): sequencing the most valuable type-strain genomes for metagenomic binning, comparative biology and taxonomic classification.</title>
        <authorList>
            <person name="Goeker M."/>
        </authorList>
    </citation>
    <scope>NUCLEOTIDE SEQUENCE [LARGE SCALE GENOMIC DNA]</scope>
    <source>
        <strain evidence="9 10">DSM 18116</strain>
    </source>
</reference>
<dbReference type="PROSITE" id="PS51257">
    <property type="entry name" value="PROKAR_LIPOPROTEIN"/>
    <property type="match status" value="1"/>
</dbReference>
<evidence type="ECO:0000256" key="1">
    <source>
        <dbReference type="ARBA" id="ARBA00004442"/>
    </source>
</evidence>
<dbReference type="InterPro" id="IPR033985">
    <property type="entry name" value="SusD-like_N"/>
</dbReference>
<gene>
    <name evidence="9" type="ORF">EV199_3015</name>
</gene>
<evidence type="ECO:0000256" key="4">
    <source>
        <dbReference type="ARBA" id="ARBA00023136"/>
    </source>
</evidence>
<organism evidence="9 10">
    <name type="scientific">Pseudobacter ginsenosidimutans</name>
    <dbReference type="NCBI Taxonomy" id="661488"/>
    <lineage>
        <taxon>Bacteria</taxon>
        <taxon>Pseudomonadati</taxon>
        <taxon>Bacteroidota</taxon>
        <taxon>Chitinophagia</taxon>
        <taxon>Chitinophagales</taxon>
        <taxon>Chitinophagaceae</taxon>
        <taxon>Pseudobacter</taxon>
    </lineage>
</organism>
<comment type="subcellular location">
    <subcellularLocation>
        <location evidence="1">Cell outer membrane</location>
    </subcellularLocation>
</comment>
<evidence type="ECO:0000313" key="9">
    <source>
        <dbReference type="EMBL" id="RZS71114.1"/>
    </source>
</evidence>
<keyword evidence="10" id="KW-1185">Reference proteome</keyword>
<evidence type="ECO:0000259" key="7">
    <source>
        <dbReference type="Pfam" id="PF07980"/>
    </source>
</evidence>
<keyword evidence="5" id="KW-0998">Cell outer membrane</keyword>
<evidence type="ECO:0000256" key="5">
    <source>
        <dbReference type="ARBA" id="ARBA00023237"/>
    </source>
</evidence>
<accession>A0A4Q7MT52</accession>
<comment type="caution">
    <text evidence="9">The sequence shown here is derived from an EMBL/GenBank/DDBJ whole genome shotgun (WGS) entry which is preliminary data.</text>
</comment>
<keyword evidence="3 6" id="KW-0732">Signal</keyword>
<protein>
    <submittedName>
        <fullName evidence="9">Putative outer membrane starch-binding protein</fullName>
    </submittedName>
</protein>